<dbReference type="Pfam" id="PF01979">
    <property type="entry name" value="Amidohydro_1"/>
    <property type="match status" value="1"/>
</dbReference>
<dbReference type="PANTHER" id="PTHR11113:SF14">
    <property type="entry name" value="N-ACETYLGLUCOSAMINE-6-PHOSPHATE DEACETYLASE"/>
    <property type="match status" value="1"/>
</dbReference>
<accession>A0ABW5DF72</accession>
<gene>
    <name evidence="7" type="primary">nagA</name>
    <name evidence="7" type="ORF">ACFSMZ_08135</name>
</gene>
<dbReference type="Gene3D" id="3.20.20.140">
    <property type="entry name" value="Metal-dependent hydrolases"/>
    <property type="match status" value="1"/>
</dbReference>
<dbReference type="SUPFAM" id="SSF51556">
    <property type="entry name" value="Metallo-dependent hydrolases"/>
    <property type="match status" value="1"/>
</dbReference>
<comment type="caution">
    <text evidence="7">The sequence shown here is derived from an EMBL/GenBank/DDBJ whole genome shotgun (WGS) entry which is preliminary data.</text>
</comment>
<keyword evidence="3 5" id="KW-0378">Hydrolase</keyword>
<comment type="similarity">
    <text evidence="1 5">Belongs to the metallo-dependent hydrolases superfamily. NagA family.</text>
</comment>
<dbReference type="EMBL" id="JBHUIR010000023">
    <property type="protein sequence ID" value="MFD2259733.1"/>
    <property type="molecule type" value="Genomic_DNA"/>
</dbReference>
<dbReference type="InterPro" id="IPR003764">
    <property type="entry name" value="GlcNAc_6-P_deAcase"/>
</dbReference>
<dbReference type="PANTHER" id="PTHR11113">
    <property type="entry name" value="N-ACETYLGLUCOSAMINE-6-PHOSPHATE DEACETYLASE"/>
    <property type="match status" value="1"/>
</dbReference>
<evidence type="ECO:0000256" key="3">
    <source>
        <dbReference type="ARBA" id="ARBA00022801"/>
    </source>
</evidence>
<dbReference type="GO" id="GO:0008448">
    <property type="term" value="F:N-acetylglucosamine-6-phosphate deacetylase activity"/>
    <property type="evidence" value="ECO:0007669"/>
    <property type="project" value="UniProtKB-EC"/>
</dbReference>
<dbReference type="Gene3D" id="2.30.40.10">
    <property type="entry name" value="Urease, subunit C, domain 1"/>
    <property type="match status" value="1"/>
</dbReference>
<protein>
    <submittedName>
        <fullName evidence="7">N-acetylglucosamine-6-phosphate deacetylase</fullName>
        <ecNumber evidence="7">3.5.1.25</ecNumber>
    </submittedName>
</protein>
<organism evidence="7 8">
    <name type="scientific">Chelativorans composti</name>
    <dbReference type="NCBI Taxonomy" id="768533"/>
    <lineage>
        <taxon>Bacteria</taxon>
        <taxon>Pseudomonadati</taxon>
        <taxon>Pseudomonadota</taxon>
        <taxon>Alphaproteobacteria</taxon>
        <taxon>Hyphomicrobiales</taxon>
        <taxon>Phyllobacteriaceae</taxon>
        <taxon>Chelativorans</taxon>
    </lineage>
</organism>
<evidence type="ECO:0000313" key="7">
    <source>
        <dbReference type="EMBL" id="MFD2259733.1"/>
    </source>
</evidence>
<evidence type="ECO:0000256" key="5">
    <source>
        <dbReference type="PIRNR" id="PIRNR038994"/>
    </source>
</evidence>
<feature type="domain" description="Amidohydrolase-related" evidence="6">
    <location>
        <begin position="51"/>
        <end position="368"/>
    </location>
</feature>
<dbReference type="InterPro" id="IPR011059">
    <property type="entry name" value="Metal-dep_hydrolase_composite"/>
</dbReference>
<evidence type="ECO:0000256" key="4">
    <source>
        <dbReference type="ARBA" id="ARBA00023277"/>
    </source>
</evidence>
<evidence type="ECO:0000256" key="2">
    <source>
        <dbReference type="ARBA" id="ARBA00022723"/>
    </source>
</evidence>
<reference evidence="8" key="1">
    <citation type="journal article" date="2019" name="Int. J. Syst. Evol. Microbiol.">
        <title>The Global Catalogue of Microorganisms (GCM) 10K type strain sequencing project: providing services to taxonomists for standard genome sequencing and annotation.</title>
        <authorList>
            <consortium name="The Broad Institute Genomics Platform"/>
            <consortium name="The Broad Institute Genome Sequencing Center for Infectious Disease"/>
            <person name="Wu L."/>
            <person name="Ma J."/>
        </authorList>
    </citation>
    <scope>NUCLEOTIDE SEQUENCE [LARGE SCALE GENOMIC DNA]</scope>
    <source>
        <strain evidence="8">KCTC 23707</strain>
    </source>
</reference>
<dbReference type="InterPro" id="IPR006680">
    <property type="entry name" value="Amidohydro-rel"/>
</dbReference>
<dbReference type="NCBIfam" id="TIGR00221">
    <property type="entry name" value="nagA"/>
    <property type="match status" value="1"/>
</dbReference>
<keyword evidence="4 5" id="KW-0119">Carbohydrate metabolism</keyword>
<dbReference type="InterPro" id="IPR032466">
    <property type="entry name" value="Metal_Hydrolase"/>
</dbReference>
<proteinExistence type="inferred from homology"/>
<dbReference type="RefSeq" id="WP_345099508.1">
    <property type="nucleotide sequence ID" value="NZ_BAABGS010000063.1"/>
</dbReference>
<evidence type="ECO:0000313" key="8">
    <source>
        <dbReference type="Proteomes" id="UP001597373"/>
    </source>
</evidence>
<sequence length="381" mass="40698">MTRLAYIAPRIFDGERLLENHYLLTEGDRVAGVFAGQPGPGIARRVFSEGILSPGFIDAQVNGGGGVMLNDGPSPDVMERIAAAHRRIGGTTAVMPTLITDTLEITRAALDAAVDGVKRKGVVGLHLEGPHLDPRRKGAHSAALMRPLTDDDVDLYLGYAPRVGRLLLTVAASQVRPDQVRALADGGVIVSLGHTEVSADEADALFDAGVRGVTHLYNAMSGIAHRSPGLAAAALVRGDVWAGMIADGHHVDWRALKLAFAAKQGPARIFLVSDAMALVGTDRDRFTLNGRRVTRERTGYCPRLTLEDGTLAGSDITLDAAARYCVEVLGLPVEIALRHATFDPACFLGMEQERGCLRLGTLVELVHLTDGLHVKETIVHR</sequence>
<keyword evidence="8" id="KW-1185">Reference proteome</keyword>
<keyword evidence="2" id="KW-0479">Metal-binding</keyword>
<dbReference type="Proteomes" id="UP001597373">
    <property type="component" value="Unassembled WGS sequence"/>
</dbReference>
<name>A0ABW5DF72_9HYPH</name>
<dbReference type="EC" id="3.5.1.25" evidence="7"/>
<evidence type="ECO:0000256" key="1">
    <source>
        <dbReference type="ARBA" id="ARBA00010716"/>
    </source>
</evidence>
<evidence type="ECO:0000259" key="6">
    <source>
        <dbReference type="Pfam" id="PF01979"/>
    </source>
</evidence>
<dbReference type="PIRSF" id="PIRSF038994">
    <property type="entry name" value="NagA"/>
    <property type="match status" value="1"/>
</dbReference>